<feature type="repeat" description="TPR" evidence="1">
    <location>
        <begin position="160"/>
        <end position="193"/>
    </location>
</feature>
<dbReference type="PROSITE" id="PS50293">
    <property type="entry name" value="TPR_REGION"/>
    <property type="match status" value="1"/>
</dbReference>
<gene>
    <name evidence="4" type="ORF">NIDE2108</name>
</gene>
<feature type="region of interest" description="Disordered" evidence="2">
    <location>
        <begin position="28"/>
        <end position="54"/>
    </location>
</feature>
<keyword evidence="3" id="KW-0732">Signal</keyword>
<dbReference type="PROSITE" id="PS50005">
    <property type="entry name" value="TPR"/>
    <property type="match status" value="5"/>
</dbReference>
<dbReference type="Pfam" id="PF13432">
    <property type="entry name" value="TPR_16"/>
    <property type="match status" value="2"/>
</dbReference>
<keyword evidence="1" id="KW-0802">TPR repeat</keyword>
<dbReference type="SMART" id="SM00028">
    <property type="entry name" value="TPR"/>
    <property type="match status" value="6"/>
</dbReference>
<protein>
    <submittedName>
        <fullName evidence="4">Uncharacterized protein</fullName>
    </submittedName>
</protein>
<dbReference type="Gene3D" id="1.25.40.10">
    <property type="entry name" value="Tetratricopeptide repeat domain"/>
    <property type="match status" value="3"/>
</dbReference>
<feature type="region of interest" description="Disordered" evidence="2">
    <location>
        <begin position="303"/>
        <end position="338"/>
    </location>
</feature>
<feature type="signal peptide" evidence="3">
    <location>
        <begin position="1"/>
        <end position="15"/>
    </location>
</feature>
<dbReference type="InterPro" id="IPR019734">
    <property type="entry name" value="TPR_rpt"/>
</dbReference>
<dbReference type="PANTHER" id="PTHR44523">
    <property type="entry name" value="TETRATRICOPEPTIDE REPEAT PROTEIN 13"/>
    <property type="match status" value="1"/>
</dbReference>
<dbReference type="InterPro" id="IPR011990">
    <property type="entry name" value="TPR-like_helical_dom_sf"/>
</dbReference>
<reference evidence="4 5" key="1">
    <citation type="journal article" date="2010" name="Proc. Natl. Acad. Sci. U.S.A.">
        <title>A Nitrospira metagenome illuminates the physiology and evolution of globally important nitrite-oxidizing bacteria.</title>
        <authorList>
            <person name="Lucker S."/>
            <person name="Wagner M."/>
            <person name="Maixner F."/>
            <person name="Pelletier E."/>
            <person name="Koch H."/>
            <person name="Vacherie B."/>
            <person name="Rattei T."/>
            <person name="Sinninghe Damste J."/>
            <person name="Spieck E."/>
            <person name="Le Paslier D."/>
            <person name="Daims H."/>
        </authorList>
    </citation>
    <scope>NUCLEOTIDE SEQUENCE [LARGE SCALE GENOMIC DNA]</scope>
</reference>
<evidence type="ECO:0000256" key="3">
    <source>
        <dbReference type="SAM" id="SignalP"/>
    </source>
</evidence>
<dbReference type="AlphaFoldDB" id="D8PF19"/>
<dbReference type="STRING" id="330214.NIDE2108"/>
<proteinExistence type="predicted"/>
<dbReference type="Pfam" id="PF13181">
    <property type="entry name" value="TPR_8"/>
    <property type="match status" value="2"/>
</dbReference>
<evidence type="ECO:0000256" key="1">
    <source>
        <dbReference type="PROSITE-ProRule" id="PRU00339"/>
    </source>
</evidence>
<evidence type="ECO:0000313" key="5">
    <source>
        <dbReference type="Proteomes" id="UP000001660"/>
    </source>
</evidence>
<accession>D8PF19</accession>
<dbReference type="eggNOG" id="COG0457">
    <property type="taxonomic scope" value="Bacteria"/>
</dbReference>
<organism evidence="4 5">
    <name type="scientific">Nitrospira defluvii</name>
    <dbReference type="NCBI Taxonomy" id="330214"/>
    <lineage>
        <taxon>Bacteria</taxon>
        <taxon>Pseudomonadati</taxon>
        <taxon>Nitrospirota</taxon>
        <taxon>Nitrospiria</taxon>
        <taxon>Nitrospirales</taxon>
        <taxon>Nitrospiraceae</taxon>
        <taxon>Nitrospira</taxon>
    </lineage>
</organism>
<evidence type="ECO:0000256" key="2">
    <source>
        <dbReference type="SAM" id="MobiDB-lite"/>
    </source>
</evidence>
<feature type="repeat" description="TPR" evidence="1">
    <location>
        <begin position="58"/>
        <end position="91"/>
    </location>
</feature>
<dbReference type="HOGENOM" id="CLU_003728_0_0_0"/>
<feature type="compositionally biased region" description="Basic and acidic residues" evidence="2">
    <location>
        <begin position="35"/>
        <end position="45"/>
    </location>
</feature>
<keyword evidence="5" id="KW-1185">Reference proteome</keyword>
<dbReference type="KEGG" id="nde:NIDE2108"/>
<feature type="repeat" description="TPR" evidence="1">
    <location>
        <begin position="194"/>
        <end position="227"/>
    </location>
</feature>
<sequence length="338" mass="37482">MLAMLLAGFTSMMLAGCAARTLTSPATHEAIAQQAEERRKTHTPLEEPVAQASADMTPEDYERLGDQYVRQGNLTLAFAQYDRSLRRDPRQSRVRGKRGLLLVQNGQLQEAQKEFQYILRGDAAYAPAHEGLGQVYLHWNRVSEAEDSFHRALQLNPQLWKAHAFLGMFYDTQNKHADAVAEFQAALALKPEHQALANNLGRVYYAMGRYDEAIRQFRQALRTGSADPRISNNLALALSKAGRYDEALTAFQKHGAPGNAYNNLGVMYWAAADRGKAIACFQRAIEVSPAYEPTARHNLAALQLTPGTQPHPEDEARERASTSCGATDDVQRLETGSP</sequence>
<dbReference type="SUPFAM" id="SSF48452">
    <property type="entry name" value="TPR-like"/>
    <property type="match status" value="1"/>
</dbReference>
<feature type="repeat" description="TPR" evidence="1">
    <location>
        <begin position="258"/>
        <end position="291"/>
    </location>
</feature>
<dbReference type="Proteomes" id="UP000001660">
    <property type="component" value="Chromosome"/>
</dbReference>
<feature type="chain" id="PRO_5012180987" evidence="3">
    <location>
        <begin position="16"/>
        <end position="338"/>
    </location>
</feature>
<feature type="repeat" description="TPR" evidence="1">
    <location>
        <begin position="126"/>
        <end position="159"/>
    </location>
</feature>
<name>D8PF19_9BACT</name>
<feature type="compositionally biased region" description="Basic and acidic residues" evidence="2">
    <location>
        <begin position="311"/>
        <end position="320"/>
    </location>
</feature>
<dbReference type="EMBL" id="FP929003">
    <property type="protein sequence ID" value="CBK41828.1"/>
    <property type="molecule type" value="Genomic_DNA"/>
</dbReference>
<evidence type="ECO:0000313" key="4">
    <source>
        <dbReference type="EMBL" id="CBK41828.1"/>
    </source>
</evidence>
<dbReference type="PANTHER" id="PTHR44523:SF1">
    <property type="entry name" value="TETRATRICOPEPTIDE REPEAT PROTEIN 13"/>
    <property type="match status" value="1"/>
</dbReference>